<dbReference type="RefSeq" id="WP_184076635.1">
    <property type="nucleotide sequence ID" value="NZ_JACHDS010000001.1"/>
</dbReference>
<comment type="caution">
    <text evidence="2">The sequence shown here is derived from an EMBL/GenBank/DDBJ whole genome shotgun (WGS) entry which is preliminary data.</text>
</comment>
<dbReference type="InterPro" id="IPR000182">
    <property type="entry name" value="GNAT_dom"/>
</dbReference>
<reference evidence="2 3" key="1">
    <citation type="submission" date="2020-08" db="EMBL/GenBank/DDBJ databases">
        <title>Sequencing the genomes of 1000 actinobacteria strains.</title>
        <authorList>
            <person name="Klenk H.-P."/>
        </authorList>
    </citation>
    <scope>NUCLEOTIDE SEQUENCE [LARGE SCALE GENOMIC DNA]</scope>
    <source>
        <strain evidence="2 3">DSM 46659</strain>
    </source>
</reference>
<dbReference type="PANTHER" id="PTHR42791:SF1">
    <property type="entry name" value="N-ACETYLTRANSFERASE DOMAIN-CONTAINING PROTEIN"/>
    <property type="match status" value="1"/>
</dbReference>
<dbReference type="PROSITE" id="PS51186">
    <property type="entry name" value="GNAT"/>
    <property type="match status" value="1"/>
</dbReference>
<dbReference type="Proteomes" id="UP000546642">
    <property type="component" value="Unassembled WGS sequence"/>
</dbReference>
<sequence>MAESGEFDIRTARSADVPGIARVMSRSFFDDPLFAWQYPRRNTRLMLSARASAAQAGFLYVPLGHTRVAVSATSSGTRPGILATAIWQPADAPGPGPLAWLRCLPHELPLLGPRRAWANMRFLRLLREIVPREPHGELVLLGVDPAAQRRGIGSALVRDGLDQADLAGYPVALVTTNSDDIAFYRRFDFKVCGELDRSGFPRAHCMWRDPAF</sequence>
<feature type="domain" description="N-acetyltransferase" evidence="1">
    <location>
        <begin position="129"/>
        <end position="212"/>
    </location>
</feature>
<evidence type="ECO:0000313" key="3">
    <source>
        <dbReference type="Proteomes" id="UP000546642"/>
    </source>
</evidence>
<dbReference type="CDD" id="cd04301">
    <property type="entry name" value="NAT_SF"/>
    <property type="match status" value="1"/>
</dbReference>
<dbReference type="Pfam" id="PF00583">
    <property type="entry name" value="Acetyltransf_1"/>
    <property type="match status" value="1"/>
</dbReference>
<keyword evidence="3" id="KW-1185">Reference proteome</keyword>
<dbReference type="AlphaFoldDB" id="A0A7X0D7S4"/>
<dbReference type="GO" id="GO:0016747">
    <property type="term" value="F:acyltransferase activity, transferring groups other than amino-acyl groups"/>
    <property type="evidence" value="ECO:0007669"/>
    <property type="project" value="InterPro"/>
</dbReference>
<organism evidence="2 3">
    <name type="scientific">Nocardiopsis mwathae</name>
    <dbReference type="NCBI Taxonomy" id="1472723"/>
    <lineage>
        <taxon>Bacteria</taxon>
        <taxon>Bacillati</taxon>
        <taxon>Actinomycetota</taxon>
        <taxon>Actinomycetes</taxon>
        <taxon>Streptosporangiales</taxon>
        <taxon>Nocardiopsidaceae</taxon>
        <taxon>Nocardiopsis</taxon>
    </lineage>
</organism>
<dbReference type="InterPro" id="IPR016181">
    <property type="entry name" value="Acyl_CoA_acyltransferase"/>
</dbReference>
<name>A0A7X0D7S4_9ACTN</name>
<dbReference type="SUPFAM" id="SSF55729">
    <property type="entry name" value="Acyl-CoA N-acyltransferases (Nat)"/>
    <property type="match status" value="1"/>
</dbReference>
<gene>
    <name evidence="2" type="ORF">HNR23_003374</name>
</gene>
<dbReference type="EMBL" id="JACHDS010000001">
    <property type="protein sequence ID" value="MBB6173314.1"/>
    <property type="molecule type" value="Genomic_DNA"/>
</dbReference>
<evidence type="ECO:0000313" key="2">
    <source>
        <dbReference type="EMBL" id="MBB6173314.1"/>
    </source>
</evidence>
<dbReference type="Gene3D" id="3.40.630.30">
    <property type="match status" value="1"/>
</dbReference>
<keyword evidence="2" id="KW-0689">Ribosomal protein</keyword>
<keyword evidence="2" id="KW-0687">Ribonucleoprotein</keyword>
<protein>
    <submittedName>
        <fullName evidence="2">Ribosomal protein S18 acetylase RimI-like enzyme</fullName>
    </submittedName>
</protein>
<dbReference type="GO" id="GO:0005840">
    <property type="term" value="C:ribosome"/>
    <property type="evidence" value="ECO:0007669"/>
    <property type="project" value="UniProtKB-KW"/>
</dbReference>
<dbReference type="InterPro" id="IPR052523">
    <property type="entry name" value="Trichothecene_AcTrans"/>
</dbReference>
<accession>A0A7X0D7S4</accession>
<evidence type="ECO:0000259" key="1">
    <source>
        <dbReference type="PROSITE" id="PS51186"/>
    </source>
</evidence>
<proteinExistence type="predicted"/>
<dbReference type="PANTHER" id="PTHR42791">
    <property type="entry name" value="GNAT FAMILY ACETYLTRANSFERASE"/>
    <property type="match status" value="1"/>
</dbReference>